<keyword evidence="2" id="KW-1185">Reference proteome</keyword>
<evidence type="ECO:0000313" key="1">
    <source>
        <dbReference type="EMBL" id="GFH07310.1"/>
    </source>
</evidence>
<protein>
    <submittedName>
        <fullName evidence="1">Uncharacterized protein</fullName>
    </submittedName>
</protein>
<dbReference type="EMBL" id="BLLF01000087">
    <property type="protein sequence ID" value="GFH07310.1"/>
    <property type="molecule type" value="Genomic_DNA"/>
</dbReference>
<dbReference type="Proteomes" id="UP000485058">
    <property type="component" value="Unassembled WGS sequence"/>
</dbReference>
<name>A0A699YAW1_HAELA</name>
<comment type="caution">
    <text evidence="1">The sequence shown here is derived from an EMBL/GenBank/DDBJ whole genome shotgun (WGS) entry which is preliminary data.</text>
</comment>
<gene>
    <name evidence="1" type="ORF">HaLaN_02093</name>
</gene>
<organism evidence="1 2">
    <name type="scientific">Haematococcus lacustris</name>
    <name type="common">Green alga</name>
    <name type="synonym">Haematococcus pluvialis</name>
    <dbReference type="NCBI Taxonomy" id="44745"/>
    <lineage>
        <taxon>Eukaryota</taxon>
        <taxon>Viridiplantae</taxon>
        <taxon>Chlorophyta</taxon>
        <taxon>core chlorophytes</taxon>
        <taxon>Chlorophyceae</taxon>
        <taxon>CS clade</taxon>
        <taxon>Chlamydomonadales</taxon>
        <taxon>Haematococcaceae</taxon>
        <taxon>Haematococcus</taxon>
    </lineage>
</organism>
<accession>A0A699YAW1</accession>
<reference evidence="1 2" key="1">
    <citation type="submission" date="2020-02" db="EMBL/GenBank/DDBJ databases">
        <title>Draft genome sequence of Haematococcus lacustris strain NIES-144.</title>
        <authorList>
            <person name="Morimoto D."/>
            <person name="Nakagawa S."/>
            <person name="Yoshida T."/>
            <person name="Sawayama S."/>
        </authorList>
    </citation>
    <scope>NUCLEOTIDE SEQUENCE [LARGE SCALE GENOMIC DNA]</scope>
    <source>
        <strain evidence="1 2">NIES-144</strain>
    </source>
</reference>
<dbReference type="AlphaFoldDB" id="A0A699YAW1"/>
<sequence length="93" mass="10205">MEQPGDDDDDELDEDVIEEDQFGRIRYLELCQELQISPVSQILKFLESEEMHITHYGLGLNGTVALVGALEVWLAGGPSSLRPVPEPAAEPAA</sequence>
<evidence type="ECO:0000313" key="2">
    <source>
        <dbReference type="Proteomes" id="UP000485058"/>
    </source>
</evidence>
<proteinExistence type="predicted"/>